<evidence type="ECO:0000313" key="2">
    <source>
        <dbReference type="Proteomes" id="UP000265520"/>
    </source>
</evidence>
<sequence>AYQLLCEDGGVSEARRGITIVEYEASEGICEGAC</sequence>
<protein>
    <submittedName>
        <fullName evidence="1">Uncharacterized protein</fullName>
    </submittedName>
</protein>
<dbReference type="AlphaFoldDB" id="A0A392TRZ9"/>
<dbReference type="Proteomes" id="UP000265520">
    <property type="component" value="Unassembled WGS sequence"/>
</dbReference>
<reference evidence="1 2" key="1">
    <citation type="journal article" date="2018" name="Front. Plant Sci.">
        <title>Red Clover (Trifolium pratense) and Zigzag Clover (T. medium) - A Picture of Genomic Similarities and Differences.</title>
        <authorList>
            <person name="Dluhosova J."/>
            <person name="Istvanek J."/>
            <person name="Nedelnik J."/>
            <person name="Repkova J."/>
        </authorList>
    </citation>
    <scope>NUCLEOTIDE SEQUENCE [LARGE SCALE GENOMIC DNA]</scope>
    <source>
        <strain evidence="2">cv. 10/8</strain>
        <tissue evidence="1">Leaf</tissue>
    </source>
</reference>
<evidence type="ECO:0000313" key="1">
    <source>
        <dbReference type="EMBL" id="MCI63474.1"/>
    </source>
</evidence>
<comment type="caution">
    <text evidence="1">The sequence shown here is derived from an EMBL/GenBank/DDBJ whole genome shotgun (WGS) entry which is preliminary data.</text>
</comment>
<dbReference type="EMBL" id="LXQA010637828">
    <property type="protein sequence ID" value="MCI63474.1"/>
    <property type="molecule type" value="Genomic_DNA"/>
</dbReference>
<organism evidence="1 2">
    <name type="scientific">Trifolium medium</name>
    <dbReference type="NCBI Taxonomy" id="97028"/>
    <lineage>
        <taxon>Eukaryota</taxon>
        <taxon>Viridiplantae</taxon>
        <taxon>Streptophyta</taxon>
        <taxon>Embryophyta</taxon>
        <taxon>Tracheophyta</taxon>
        <taxon>Spermatophyta</taxon>
        <taxon>Magnoliopsida</taxon>
        <taxon>eudicotyledons</taxon>
        <taxon>Gunneridae</taxon>
        <taxon>Pentapetalae</taxon>
        <taxon>rosids</taxon>
        <taxon>fabids</taxon>
        <taxon>Fabales</taxon>
        <taxon>Fabaceae</taxon>
        <taxon>Papilionoideae</taxon>
        <taxon>50 kb inversion clade</taxon>
        <taxon>NPAAA clade</taxon>
        <taxon>Hologalegina</taxon>
        <taxon>IRL clade</taxon>
        <taxon>Trifolieae</taxon>
        <taxon>Trifolium</taxon>
    </lineage>
</organism>
<name>A0A392TRZ9_9FABA</name>
<proteinExistence type="predicted"/>
<feature type="non-terminal residue" evidence="1">
    <location>
        <position position="1"/>
    </location>
</feature>
<keyword evidence="2" id="KW-1185">Reference proteome</keyword>
<accession>A0A392TRZ9</accession>